<dbReference type="SMART" id="SM00448">
    <property type="entry name" value="REC"/>
    <property type="match status" value="1"/>
</dbReference>
<evidence type="ECO:0000313" key="5">
    <source>
        <dbReference type="EMBL" id="RDE25107.1"/>
    </source>
</evidence>
<dbReference type="Gene3D" id="3.40.50.2300">
    <property type="match status" value="1"/>
</dbReference>
<dbReference type="InterPro" id="IPR028976">
    <property type="entry name" value="CheC-like_sf"/>
</dbReference>
<keyword evidence="1" id="KW-0145">Chemotaxis</keyword>
<dbReference type="InterPro" id="IPR050595">
    <property type="entry name" value="Bact_response_regulator"/>
</dbReference>
<dbReference type="InterPro" id="IPR011006">
    <property type="entry name" value="CheY-like_superfamily"/>
</dbReference>
<keyword evidence="6" id="KW-1185">Reference proteome</keyword>
<evidence type="ECO:0000256" key="3">
    <source>
        <dbReference type="PROSITE-ProRule" id="PRU00169"/>
    </source>
</evidence>
<evidence type="ECO:0000256" key="2">
    <source>
        <dbReference type="ARBA" id="ARBA00022553"/>
    </source>
</evidence>
<proteinExistence type="predicted"/>
<dbReference type="GO" id="GO:0006935">
    <property type="term" value="P:chemotaxis"/>
    <property type="evidence" value="ECO:0007669"/>
    <property type="project" value="UniProtKB-KW"/>
</dbReference>
<dbReference type="InterPro" id="IPR001789">
    <property type="entry name" value="Sig_transdc_resp-reg_receiver"/>
</dbReference>
<accession>A0A369WTW2</accession>
<dbReference type="PANTHER" id="PTHR44591">
    <property type="entry name" value="STRESS RESPONSE REGULATOR PROTEIN 1"/>
    <property type="match status" value="1"/>
</dbReference>
<keyword evidence="2 3" id="KW-0597">Phosphoprotein</keyword>
<dbReference type="SUPFAM" id="SSF103039">
    <property type="entry name" value="CheC-like"/>
    <property type="match status" value="1"/>
</dbReference>
<gene>
    <name evidence="5" type="ORF">DV711_05995</name>
</gene>
<reference evidence="5 6" key="1">
    <citation type="submission" date="2018-07" db="EMBL/GenBank/DDBJ databases">
        <title>Motiliproteus coralliicola sp. nov., a bacterium isolated from Coral.</title>
        <authorList>
            <person name="Wang G."/>
        </authorList>
    </citation>
    <scope>NUCLEOTIDE SEQUENCE [LARGE SCALE GENOMIC DNA]</scope>
    <source>
        <strain evidence="5 6">C34</strain>
    </source>
</reference>
<dbReference type="EMBL" id="QQOH01000001">
    <property type="protein sequence ID" value="RDE25107.1"/>
    <property type="molecule type" value="Genomic_DNA"/>
</dbReference>
<dbReference type="AlphaFoldDB" id="A0A369WTW2"/>
<name>A0A369WTW2_9GAMM</name>
<feature type="domain" description="Response regulatory" evidence="4">
    <location>
        <begin position="4"/>
        <end position="119"/>
    </location>
</feature>
<evidence type="ECO:0000313" key="6">
    <source>
        <dbReference type="Proteomes" id="UP000253769"/>
    </source>
</evidence>
<feature type="modified residue" description="4-aspartylphosphate" evidence="3">
    <location>
        <position position="54"/>
    </location>
</feature>
<evidence type="ECO:0000256" key="1">
    <source>
        <dbReference type="ARBA" id="ARBA00022500"/>
    </source>
</evidence>
<organism evidence="5 6">
    <name type="scientific">Motiliproteus coralliicola</name>
    <dbReference type="NCBI Taxonomy" id="2283196"/>
    <lineage>
        <taxon>Bacteria</taxon>
        <taxon>Pseudomonadati</taxon>
        <taxon>Pseudomonadota</taxon>
        <taxon>Gammaproteobacteria</taxon>
        <taxon>Oceanospirillales</taxon>
        <taxon>Oceanospirillaceae</taxon>
        <taxon>Motiliproteus</taxon>
    </lineage>
</organism>
<dbReference type="RefSeq" id="WP_114694704.1">
    <property type="nucleotide sequence ID" value="NZ_QQOH01000001.1"/>
</dbReference>
<dbReference type="CDD" id="cd17593">
    <property type="entry name" value="REC_CheC-like"/>
    <property type="match status" value="1"/>
</dbReference>
<dbReference type="Gene3D" id="3.40.1550.10">
    <property type="entry name" value="CheC-like"/>
    <property type="match status" value="1"/>
</dbReference>
<dbReference type="Proteomes" id="UP000253769">
    <property type="component" value="Unassembled WGS sequence"/>
</dbReference>
<sequence>MPIPILICDDSGFARKQMARSLPENWNVDVSFAANGLEALSAIKEGQAHVLFLDLNMPLMDGYQVLEVVRSQDLPTLVIVVSGDVQPEARRRVMELGALDFIEKPINRDKLDAILQRYGVLQELEAPDQLFESLSSDIQVEFDITEGYQEVANVAMGQAADLLARLLHVFIELPIPQVRLTPGVQLAEVVAETVPNHRLSVVSQGFACAGISGEALLFIDESDLSELSYIFDPEEGSTQLDLLMEISNILIGACMSGVADQLELKFSVGHPEVLGRGIDVGALRFQHGRADEERLTIGIRYGIQEQRINCTLMLIFTGDSTPALEERVKWLVE</sequence>
<evidence type="ECO:0000259" key="4">
    <source>
        <dbReference type="PROSITE" id="PS50110"/>
    </source>
</evidence>
<protein>
    <submittedName>
        <fullName evidence="5">Response regulator</fullName>
    </submittedName>
</protein>
<dbReference type="SUPFAM" id="SSF52172">
    <property type="entry name" value="CheY-like"/>
    <property type="match status" value="1"/>
</dbReference>
<comment type="caution">
    <text evidence="5">The sequence shown here is derived from an EMBL/GenBank/DDBJ whole genome shotgun (WGS) entry which is preliminary data.</text>
</comment>
<dbReference type="GO" id="GO:0000160">
    <property type="term" value="P:phosphorelay signal transduction system"/>
    <property type="evidence" value="ECO:0007669"/>
    <property type="project" value="InterPro"/>
</dbReference>
<dbReference type="Pfam" id="PF00072">
    <property type="entry name" value="Response_reg"/>
    <property type="match status" value="1"/>
</dbReference>
<dbReference type="PROSITE" id="PS50110">
    <property type="entry name" value="RESPONSE_REGULATORY"/>
    <property type="match status" value="1"/>
</dbReference>
<dbReference type="CDD" id="cd17910">
    <property type="entry name" value="CheC_ClassII"/>
    <property type="match status" value="1"/>
</dbReference>
<dbReference type="PANTHER" id="PTHR44591:SF24">
    <property type="entry name" value="PROTEIN-GLUTAMATE METHYLESTERASE_PROTEIN-GLUTAMINE GLUTAMINASE 1"/>
    <property type="match status" value="1"/>
</dbReference>
<dbReference type="OrthoDB" id="281471at2"/>